<keyword evidence="2" id="KW-0378">Hydrolase</keyword>
<dbReference type="InterPro" id="IPR012296">
    <property type="entry name" value="Nuclease_put_TT1808"/>
</dbReference>
<proteinExistence type="predicted"/>
<dbReference type="Pfam" id="PF05685">
    <property type="entry name" value="Uma2"/>
    <property type="match status" value="1"/>
</dbReference>
<dbReference type="CDD" id="cd06260">
    <property type="entry name" value="DUF820-like"/>
    <property type="match status" value="1"/>
</dbReference>
<comment type="caution">
    <text evidence="2">The sequence shown here is derived from an EMBL/GenBank/DDBJ whole genome shotgun (WGS) entry which is preliminary data.</text>
</comment>
<accession>A0AAW9QWS9</accession>
<reference evidence="2 3" key="1">
    <citation type="submission" date="2024-01" db="EMBL/GenBank/DDBJ databases">
        <title>Genomic insights into the taxonomy and metabolism of the cyanobacterium Pannus brasiliensis CCIBt3594.</title>
        <authorList>
            <person name="Machado M."/>
            <person name="Botero N.B."/>
            <person name="Andreote A.P.D."/>
            <person name="Feitosa A.M.T."/>
            <person name="Popin R."/>
            <person name="Sivonen K."/>
            <person name="Fiore M.F."/>
        </authorList>
    </citation>
    <scope>NUCLEOTIDE SEQUENCE [LARGE SCALE GENOMIC DNA]</scope>
    <source>
        <strain evidence="2 3">CCIBt3594</strain>
    </source>
</reference>
<name>A0AAW9QWS9_9CHRO</name>
<protein>
    <submittedName>
        <fullName evidence="2">Uma2 family endonuclease</fullName>
    </submittedName>
</protein>
<keyword evidence="2" id="KW-0255">Endonuclease</keyword>
<gene>
    <name evidence="2" type="ORF">V0288_12455</name>
</gene>
<keyword evidence="2" id="KW-0540">Nuclease</keyword>
<keyword evidence="3" id="KW-1185">Reference proteome</keyword>
<dbReference type="AlphaFoldDB" id="A0AAW9QWS9"/>
<dbReference type="RefSeq" id="WP_332865413.1">
    <property type="nucleotide sequence ID" value="NZ_JBAFSM010000021.1"/>
</dbReference>
<sequence length="195" mass="22702">MIAQIQENKTYSPEEYLEFEENSPERHEYIAGEIRLMTGGTPNHATIELNFASILNFGLKRQPYNVSVADLRVWIPEKQIHTYPDVMIIARPLEYAKNRRDTVTNPLLIGEVLSKSTRNYDKGDKFTAYRTIPSFQEYILIDQYSPRVEHYRKTSPNQWLLTEYDNLEAVFSLSSVPISIELADLYDNVDFEEEG</sequence>
<evidence type="ECO:0000313" key="3">
    <source>
        <dbReference type="Proteomes" id="UP001328733"/>
    </source>
</evidence>
<organism evidence="2 3">
    <name type="scientific">Pannus brasiliensis CCIBt3594</name>
    <dbReference type="NCBI Taxonomy" id="1427578"/>
    <lineage>
        <taxon>Bacteria</taxon>
        <taxon>Bacillati</taxon>
        <taxon>Cyanobacteriota</taxon>
        <taxon>Cyanophyceae</taxon>
        <taxon>Oscillatoriophycideae</taxon>
        <taxon>Chroococcales</taxon>
        <taxon>Microcystaceae</taxon>
        <taxon>Pannus</taxon>
    </lineage>
</organism>
<dbReference type="GO" id="GO:0004519">
    <property type="term" value="F:endonuclease activity"/>
    <property type="evidence" value="ECO:0007669"/>
    <property type="project" value="UniProtKB-KW"/>
</dbReference>
<dbReference type="InterPro" id="IPR011335">
    <property type="entry name" value="Restrct_endonuc-II-like"/>
</dbReference>
<dbReference type="InterPro" id="IPR008538">
    <property type="entry name" value="Uma2"/>
</dbReference>
<dbReference type="Gene3D" id="3.90.1570.10">
    <property type="entry name" value="tt1808, chain A"/>
    <property type="match status" value="1"/>
</dbReference>
<evidence type="ECO:0000259" key="1">
    <source>
        <dbReference type="Pfam" id="PF05685"/>
    </source>
</evidence>
<dbReference type="PANTHER" id="PTHR36558:SF1">
    <property type="entry name" value="RESTRICTION ENDONUCLEASE DOMAIN-CONTAINING PROTEIN-RELATED"/>
    <property type="match status" value="1"/>
</dbReference>
<dbReference type="SUPFAM" id="SSF52980">
    <property type="entry name" value="Restriction endonuclease-like"/>
    <property type="match status" value="1"/>
</dbReference>
<feature type="domain" description="Putative restriction endonuclease" evidence="1">
    <location>
        <begin position="13"/>
        <end position="182"/>
    </location>
</feature>
<dbReference type="Proteomes" id="UP001328733">
    <property type="component" value="Unassembled WGS sequence"/>
</dbReference>
<dbReference type="PANTHER" id="PTHR36558">
    <property type="entry name" value="GLR1098 PROTEIN"/>
    <property type="match status" value="1"/>
</dbReference>
<dbReference type="EMBL" id="JBAFSM010000021">
    <property type="protein sequence ID" value="MEG3437931.1"/>
    <property type="molecule type" value="Genomic_DNA"/>
</dbReference>
<evidence type="ECO:0000313" key="2">
    <source>
        <dbReference type="EMBL" id="MEG3437931.1"/>
    </source>
</evidence>